<dbReference type="FunFam" id="1.20.120.550:FF:000002">
    <property type="entry name" value="Microsomal glutathione S-transferase 1"/>
    <property type="match status" value="1"/>
</dbReference>
<evidence type="ECO:0000256" key="17">
    <source>
        <dbReference type="SAM" id="Phobius"/>
    </source>
</evidence>
<reference evidence="18" key="1">
    <citation type="submission" date="2017-01" db="EMBL/GenBank/DDBJ databases">
        <title>A deep insight into the sialotranscriptome of adult male and female Cluex tarsalis mosquitoes.</title>
        <authorList>
            <person name="Ribeiro J.M."/>
            <person name="Moreira F."/>
            <person name="Bernard K.A."/>
            <person name="Calvo E."/>
        </authorList>
    </citation>
    <scope>NUCLEOTIDE SEQUENCE</scope>
    <source>
        <strain evidence="18">Kern County</strain>
        <tissue evidence="18">Salivary glands</tissue>
    </source>
</reference>
<dbReference type="GO" id="GO:0005789">
    <property type="term" value="C:endoplasmic reticulum membrane"/>
    <property type="evidence" value="ECO:0007669"/>
    <property type="project" value="UniProtKB-SubCell"/>
</dbReference>
<keyword evidence="11" id="KW-0007">Acetylation</keyword>
<dbReference type="EC" id="2.5.1.18" evidence="5"/>
<evidence type="ECO:0000256" key="16">
    <source>
        <dbReference type="ARBA" id="ARBA00049385"/>
    </source>
</evidence>
<evidence type="ECO:0000256" key="3">
    <source>
        <dbReference type="ARBA" id="ARBA00004477"/>
    </source>
</evidence>
<keyword evidence="6 18" id="KW-0808">Transferase</keyword>
<organism evidence="18">
    <name type="scientific">Culex tarsalis</name>
    <name type="common">Encephalitis mosquito</name>
    <dbReference type="NCBI Taxonomy" id="7177"/>
    <lineage>
        <taxon>Eukaryota</taxon>
        <taxon>Metazoa</taxon>
        <taxon>Ecdysozoa</taxon>
        <taxon>Arthropoda</taxon>
        <taxon>Hexapoda</taxon>
        <taxon>Insecta</taxon>
        <taxon>Pterygota</taxon>
        <taxon>Neoptera</taxon>
        <taxon>Endopterygota</taxon>
        <taxon>Diptera</taxon>
        <taxon>Nematocera</taxon>
        <taxon>Culicoidea</taxon>
        <taxon>Culicidae</taxon>
        <taxon>Culicinae</taxon>
        <taxon>Culicini</taxon>
        <taxon>Culex</taxon>
        <taxon>Culex</taxon>
    </lineage>
</organism>
<keyword evidence="10 17" id="KW-1133">Transmembrane helix</keyword>
<evidence type="ECO:0000256" key="1">
    <source>
        <dbReference type="ARBA" id="ARBA00003701"/>
    </source>
</evidence>
<evidence type="ECO:0000256" key="12">
    <source>
        <dbReference type="ARBA" id="ARBA00023128"/>
    </source>
</evidence>
<comment type="similarity">
    <text evidence="4">Belongs to the MAPEG family.</text>
</comment>
<dbReference type="EMBL" id="GFDL01005744">
    <property type="protein sequence ID" value="JAV29301.1"/>
    <property type="molecule type" value="Transcribed_RNA"/>
</dbReference>
<dbReference type="InterPro" id="IPR023352">
    <property type="entry name" value="MAPEG-like_dom_sf"/>
</dbReference>
<name>A0A1Q3FNX8_CULTA</name>
<keyword evidence="9" id="KW-0256">Endoplasmic reticulum</keyword>
<evidence type="ECO:0000256" key="6">
    <source>
        <dbReference type="ARBA" id="ARBA00022679"/>
    </source>
</evidence>
<comment type="catalytic activity">
    <reaction evidence="16">
        <text>RX + glutathione = an S-substituted glutathione + a halide anion + H(+)</text>
        <dbReference type="Rhea" id="RHEA:16437"/>
        <dbReference type="ChEBI" id="CHEBI:15378"/>
        <dbReference type="ChEBI" id="CHEBI:16042"/>
        <dbReference type="ChEBI" id="CHEBI:17792"/>
        <dbReference type="ChEBI" id="CHEBI:57925"/>
        <dbReference type="ChEBI" id="CHEBI:90779"/>
        <dbReference type="EC" id="2.5.1.18"/>
    </reaction>
    <physiologicalReaction direction="left-to-right" evidence="16">
        <dbReference type="Rhea" id="RHEA:16438"/>
    </physiologicalReaction>
</comment>
<evidence type="ECO:0000256" key="2">
    <source>
        <dbReference type="ARBA" id="ARBA00004294"/>
    </source>
</evidence>
<feature type="transmembrane region" description="Helical" evidence="17">
    <location>
        <begin position="75"/>
        <end position="91"/>
    </location>
</feature>
<evidence type="ECO:0000256" key="14">
    <source>
        <dbReference type="ARBA" id="ARBA00038540"/>
    </source>
</evidence>
<dbReference type="GO" id="GO:0005741">
    <property type="term" value="C:mitochondrial outer membrane"/>
    <property type="evidence" value="ECO:0007669"/>
    <property type="project" value="UniProtKB-SubCell"/>
</dbReference>
<sequence>MTSVFDSIDSSVFRSYCFWCAVLVIKMLVMSVLTGMKRHAKKAFANPEDAKVNKVKVVPNDPDVERVRRAHLNDMENIPLFFVIGFLYIMTDPSASLAINLFRVIGISRIVHTLVYAVVVIPQPARGLAWMGAYLPTWYMAVKVLMACI</sequence>
<evidence type="ECO:0000256" key="7">
    <source>
        <dbReference type="ARBA" id="ARBA00022692"/>
    </source>
</evidence>
<dbReference type="InterPro" id="IPR040162">
    <property type="entry name" value="MGST1-like"/>
</dbReference>
<accession>A0A1Q3FNX8</accession>
<comment type="function">
    <text evidence="1">Conjugation of reduced glutathione to a wide number of exogenous and endogenous hydrophobic electrophiles.</text>
</comment>
<comment type="subunit">
    <text evidence="14">Homotrimer; The trimer binds only one molecule of glutathione.</text>
</comment>
<dbReference type="SUPFAM" id="SSF161084">
    <property type="entry name" value="MAPEG domain-like"/>
    <property type="match status" value="1"/>
</dbReference>
<comment type="subcellular location">
    <subcellularLocation>
        <location evidence="3">Endoplasmic reticulum membrane</location>
        <topology evidence="3">Multi-pass membrane protein</topology>
    </subcellularLocation>
    <subcellularLocation>
        <location evidence="2">Mitochondrion outer membrane</location>
    </subcellularLocation>
</comment>
<dbReference type="AlphaFoldDB" id="A0A1Q3FNX8"/>
<evidence type="ECO:0000256" key="10">
    <source>
        <dbReference type="ARBA" id="ARBA00022989"/>
    </source>
</evidence>
<dbReference type="Pfam" id="PF01124">
    <property type="entry name" value="MAPEG"/>
    <property type="match status" value="1"/>
</dbReference>
<evidence type="ECO:0000313" key="18">
    <source>
        <dbReference type="EMBL" id="JAV29301.1"/>
    </source>
</evidence>
<dbReference type="PANTHER" id="PTHR10689:SF6">
    <property type="entry name" value="MICROSOMAL GLUTATHIONE S-TRANSFERASE 1"/>
    <property type="match status" value="1"/>
</dbReference>
<keyword evidence="13 17" id="KW-0472">Membrane</keyword>
<keyword evidence="12" id="KW-0496">Mitochondrion</keyword>
<dbReference type="Gene3D" id="1.20.120.550">
    <property type="entry name" value="Membrane associated eicosanoid/glutathione metabolism-like domain"/>
    <property type="match status" value="1"/>
</dbReference>
<evidence type="ECO:0000256" key="5">
    <source>
        <dbReference type="ARBA" id="ARBA00012452"/>
    </source>
</evidence>
<proteinExistence type="inferred from homology"/>
<evidence type="ECO:0000256" key="15">
    <source>
        <dbReference type="ARBA" id="ARBA00039397"/>
    </source>
</evidence>
<evidence type="ECO:0000256" key="13">
    <source>
        <dbReference type="ARBA" id="ARBA00023136"/>
    </source>
</evidence>
<dbReference type="GO" id="GO:0004364">
    <property type="term" value="F:glutathione transferase activity"/>
    <property type="evidence" value="ECO:0007669"/>
    <property type="project" value="UniProtKB-EC"/>
</dbReference>
<protein>
    <recommendedName>
        <fullName evidence="15">Microsomal glutathione S-transferase 1</fullName>
        <ecNumber evidence="5">2.5.1.18</ecNumber>
    </recommendedName>
</protein>
<keyword evidence="8" id="KW-1000">Mitochondrion outer membrane</keyword>
<dbReference type="PANTHER" id="PTHR10689">
    <property type="entry name" value="MICROSOMAL GLUTATHIONE S-TRANSFERASE 1"/>
    <property type="match status" value="1"/>
</dbReference>
<keyword evidence="7 17" id="KW-0812">Transmembrane</keyword>
<evidence type="ECO:0000256" key="9">
    <source>
        <dbReference type="ARBA" id="ARBA00022824"/>
    </source>
</evidence>
<evidence type="ECO:0000256" key="11">
    <source>
        <dbReference type="ARBA" id="ARBA00022990"/>
    </source>
</evidence>
<evidence type="ECO:0000256" key="4">
    <source>
        <dbReference type="ARBA" id="ARBA00010459"/>
    </source>
</evidence>
<dbReference type="InterPro" id="IPR001129">
    <property type="entry name" value="Membr-assoc_MAPEG"/>
</dbReference>
<evidence type="ECO:0000256" key="8">
    <source>
        <dbReference type="ARBA" id="ARBA00022787"/>
    </source>
</evidence>
<feature type="transmembrane region" description="Helical" evidence="17">
    <location>
        <begin position="12"/>
        <end position="33"/>
    </location>
</feature>